<name>A0ABN0AQP4_CHRGE</name>
<dbReference type="EMBL" id="ACKQ02000007">
    <property type="protein sequence ID" value="EFK35438.1"/>
    <property type="molecule type" value="Genomic_DNA"/>
</dbReference>
<keyword evidence="1" id="KW-0175">Coiled coil</keyword>
<keyword evidence="2" id="KW-0812">Transmembrane</keyword>
<keyword evidence="2" id="KW-1133">Transmembrane helix</keyword>
<comment type="caution">
    <text evidence="3">The sequence shown here is derived from an EMBL/GenBank/DDBJ whole genome shotgun (WGS) entry which is preliminary data.</text>
</comment>
<dbReference type="Proteomes" id="UP000002969">
    <property type="component" value="Unassembled WGS sequence"/>
</dbReference>
<dbReference type="GeneID" id="93022832"/>
<keyword evidence="4" id="KW-1185">Reference proteome</keyword>
<evidence type="ECO:0000256" key="2">
    <source>
        <dbReference type="SAM" id="Phobius"/>
    </source>
</evidence>
<organism evidence="3 4">
    <name type="scientific">Chryseobacterium gleum ATCC 35910</name>
    <dbReference type="NCBI Taxonomy" id="525257"/>
    <lineage>
        <taxon>Bacteria</taxon>
        <taxon>Pseudomonadati</taxon>
        <taxon>Bacteroidota</taxon>
        <taxon>Flavobacteriia</taxon>
        <taxon>Flavobacteriales</taxon>
        <taxon>Weeksellaceae</taxon>
        <taxon>Chryseobacterium group</taxon>
        <taxon>Chryseobacterium</taxon>
    </lineage>
</organism>
<protein>
    <submittedName>
        <fullName evidence="3">Uncharacterized protein</fullName>
    </submittedName>
</protein>
<evidence type="ECO:0000313" key="4">
    <source>
        <dbReference type="Proteomes" id="UP000002969"/>
    </source>
</evidence>
<dbReference type="RefSeq" id="WP_002980526.1">
    <property type="nucleotide sequence ID" value="NZ_GL379781.1"/>
</dbReference>
<evidence type="ECO:0000256" key="1">
    <source>
        <dbReference type="SAM" id="Coils"/>
    </source>
</evidence>
<gene>
    <name evidence="3" type="ORF">HMPREF0204_14507</name>
</gene>
<feature type="coiled-coil region" evidence="1">
    <location>
        <begin position="51"/>
        <end position="106"/>
    </location>
</feature>
<accession>A0ABN0AQP4</accession>
<reference evidence="3" key="1">
    <citation type="submission" date="2010-06" db="EMBL/GenBank/DDBJ databases">
        <authorList>
            <person name="Muzny D."/>
            <person name="Qin X."/>
            <person name="Buhay C."/>
            <person name="Dugan-Rocha S."/>
            <person name="Ding Y."/>
            <person name="Chen G."/>
            <person name="Hawes A."/>
            <person name="Holder M."/>
            <person name="Jhangiani S."/>
            <person name="Johnson A."/>
            <person name="Khan Z."/>
            <person name="Li Z."/>
            <person name="Liu W."/>
            <person name="Liu X."/>
            <person name="Perez L."/>
            <person name="Shen H."/>
            <person name="Wang Q."/>
            <person name="Watt J."/>
            <person name="Xi L."/>
            <person name="Xin Y."/>
            <person name="Zhou J."/>
            <person name="Deng J."/>
            <person name="Jiang H."/>
            <person name="Liu Y."/>
            <person name="Qu J."/>
            <person name="Song X.-Z."/>
            <person name="Zhang L."/>
            <person name="Villasana D."/>
            <person name="Johnson A."/>
            <person name="Liu J."/>
            <person name="Liyanage D."/>
            <person name="Lorensuhewa L."/>
            <person name="Robinson T."/>
            <person name="Song A."/>
            <person name="Song B.-B."/>
            <person name="Dinh H."/>
            <person name="Thornton R."/>
            <person name="Coyle M."/>
            <person name="Francisco L."/>
            <person name="Jackson L."/>
            <person name="Javaid M."/>
            <person name="Korchina V."/>
            <person name="Kovar C."/>
            <person name="Mata R."/>
            <person name="Mathew T."/>
            <person name="Ngo R."/>
            <person name="Nguyen L."/>
            <person name="Nguyen N."/>
            <person name="Okwuonu G."/>
            <person name="Ongeri F."/>
            <person name="Pham C."/>
            <person name="Simmons D."/>
            <person name="Wilczek-Boney K."/>
            <person name="Hale W."/>
            <person name="Jakkamsetti A."/>
            <person name="Pham P."/>
            <person name="Ruth R."/>
            <person name="San Lucas F."/>
            <person name="Warren J."/>
            <person name="Zhang J."/>
            <person name="Zhao Z."/>
            <person name="Zhou C."/>
            <person name="Zhu D."/>
            <person name="Lee S."/>
            <person name="Bess C."/>
            <person name="Blankenburg K."/>
            <person name="Forbes L."/>
            <person name="Fu Q."/>
            <person name="Gubbala S."/>
            <person name="Hirani K."/>
            <person name="Jayaseelan J.C."/>
            <person name="Lara F."/>
            <person name="Munidasa M."/>
            <person name="Palculict T."/>
            <person name="Patil S."/>
            <person name="Pu L.-L."/>
            <person name="Saada N."/>
            <person name="Tang L."/>
            <person name="Weissenberger G."/>
            <person name="Zhu Y."/>
            <person name="Hemphill L."/>
            <person name="Shang Y."/>
            <person name="Youmans B."/>
            <person name="Ayvaz T."/>
            <person name="Ross M."/>
            <person name="Santibanez J."/>
            <person name="Aqrawi P."/>
            <person name="Gross S."/>
            <person name="Joshi V."/>
            <person name="Fowler G."/>
            <person name="Nazareth L."/>
            <person name="Reid J."/>
            <person name="Worley K."/>
            <person name="Petrosino J."/>
            <person name="Highlander S."/>
            <person name="Gibbs R."/>
        </authorList>
    </citation>
    <scope>NUCLEOTIDE SEQUENCE [LARGE SCALE GENOMIC DNA]</scope>
    <source>
        <strain evidence="3">ATCC 35910</strain>
    </source>
</reference>
<proteinExistence type="predicted"/>
<feature type="transmembrane region" description="Helical" evidence="2">
    <location>
        <begin position="20"/>
        <end position="43"/>
    </location>
</feature>
<sequence length="149" mass="17740">MNKKIFSGKYMGDALAPPFLFIYQNIERFIFVSVIIFLFLLLVRIYKPEMLQDLENNFSELERKISTLQKNYKNLTENLKELSIEHEELKKKYDEERRKNQVLAEEQKNIKLYSAISGNPEHNRLMKNHINRLVKEIDFCIAQLQNSGL</sequence>
<keyword evidence="2" id="KW-0472">Membrane</keyword>
<evidence type="ECO:0000313" key="3">
    <source>
        <dbReference type="EMBL" id="EFK35438.1"/>
    </source>
</evidence>